<proteinExistence type="predicted"/>
<sequence length="112" mass="13487">MIINCKPDVWFKFIDYRFWDLAKIFYYEYQKEGIIPTVTSAADGHHSERSFHPHGLGWDWRIWGLKNPAKTANRIRKRARQIDPRYDIVFGDKKHLDHIHTEYDTRKKLEAA</sequence>
<evidence type="ECO:0008006" key="2">
    <source>
        <dbReference type="Google" id="ProtNLM"/>
    </source>
</evidence>
<accession>X1S2Z2</accession>
<gene>
    <name evidence="1" type="ORF">S12H4_11348</name>
</gene>
<organism evidence="1">
    <name type="scientific">marine sediment metagenome</name>
    <dbReference type="NCBI Taxonomy" id="412755"/>
    <lineage>
        <taxon>unclassified sequences</taxon>
        <taxon>metagenomes</taxon>
        <taxon>ecological metagenomes</taxon>
    </lineage>
</organism>
<name>X1S2Z2_9ZZZZ</name>
<dbReference type="EMBL" id="BARW01005075">
    <property type="protein sequence ID" value="GAI69810.1"/>
    <property type="molecule type" value="Genomic_DNA"/>
</dbReference>
<protein>
    <recommendedName>
        <fullName evidence="2">Peptidase M15A C-terminal domain-containing protein</fullName>
    </recommendedName>
</protein>
<reference evidence="1" key="1">
    <citation type="journal article" date="2014" name="Front. Microbiol.">
        <title>High frequency of phylogenetically diverse reductive dehalogenase-homologous genes in deep subseafloor sedimentary metagenomes.</title>
        <authorList>
            <person name="Kawai M."/>
            <person name="Futagami T."/>
            <person name="Toyoda A."/>
            <person name="Takaki Y."/>
            <person name="Nishi S."/>
            <person name="Hori S."/>
            <person name="Arai W."/>
            <person name="Tsubouchi T."/>
            <person name="Morono Y."/>
            <person name="Uchiyama I."/>
            <person name="Ito T."/>
            <person name="Fujiyama A."/>
            <person name="Inagaki F."/>
            <person name="Takami H."/>
        </authorList>
    </citation>
    <scope>NUCLEOTIDE SEQUENCE</scope>
    <source>
        <strain evidence="1">Expedition CK06-06</strain>
    </source>
</reference>
<dbReference type="AlphaFoldDB" id="X1S2Z2"/>
<comment type="caution">
    <text evidence="1">The sequence shown here is derived from an EMBL/GenBank/DDBJ whole genome shotgun (WGS) entry which is preliminary data.</text>
</comment>
<evidence type="ECO:0000313" key="1">
    <source>
        <dbReference type="EMBL" id="GAI69810.1"/>
    </source>
</evidence>